<gene>
    <name evidence="1" type="ORF">RF11_15937</name>
</gene>
<organism evidence="1 2">
    <name type="scientific">Thelohanellus kitauei</name>
    <name type="common">Myxosporean</name>
    <dbReference type="NCBI Taxonomy" id="669202"/>
    <lineage>
        <taxon>Eukaryota</taxon>
        <taxon>Metazoa</taxon>
        <taxon>Cnidaria</taxon>
        <taxon>Myxozoa</taxon>
        <taxon>Myxosporea</taxon>
        <taxon>Bivalvulida</taxon>
        <taxon>Platysporina</taxon>
        <taxon>Myxobolidae</taxon>
        <taxon>Thelohanellus</taxon>
    </lineage>
</organism>
<dbReference type="EMBL" id="JWZT01003512">
    <property type="protein sequence ID" value="KII66478.1"/>
    <property type="molecule type" value="Genomic_DNA"/>
</dbReference>
<evidence type="ECO:0000313" key="2">
    <source>
        <dbReference type="Proteomes" id="UP000031668"/>
    </source>
</evidence>
<name>A0A0C2JBA0_THEKT</name>
<keyword evidence="2" id="KW-1185">Reference proteome</keyword>
<sequence>MSQVKLYSSKNNIVNYSYADYQIRINSLLGGRHENKRMLRVKNPPSKSFDLRSCRKVQNWRIMKSISIKGPYYCSLEIKNFYGIKLCRSNESYGDMSWNIDEALKCIMNIPKISLKKK</sequence>
<protein>
    <submittedName>
        <fullName evidence="1">Uncharacterized protein</fullName>
    </submittedName>
</protein>
<accession>A0A0C2JBA0</accession>
<dbReference type="Proteomes" id="UP000031668">
    <property type="component" value="Unassembled WGS sequence"/>
</dbReference>
<dbReference type="AlphaFoldDB" id="A0A0C2JBA0"/>
<evidence type="ECO:0000313" key="1">
    <source>
        <dbReference type="EMBL" id="KII66478.1"/>
    </source>
</evidence>
<reference evidence="1 2" key="1">
    <citation type="journal article" date="2014" name="Genome Biol. Evol.">
        <title>The genome of the myxosporean Thelohanellus kitauei shows adaptations to nutrient acquisition within its fish host.</title>
        <authorList>
            <person name="Yang Y."/>
            <person name="Xiong J."/>
            <person name="Zhou Z."/>
            <person name="Huo F."/>
            <person name="Miao W."/>
            <person name="Ran C."/>
            <person name="Liu Y."/>
            <person name="Zhang J."/>
            <person name="Feng J."/>
            <person name="Wang M."/>
            <person name="Wang M."/>
            <person name="Wang L."/>
            <person name="Yao B."/>
        </authorList>
    </citation>
    <scope>NUCLEOTIDE SEQUENCE [LARGE SCALE GENOMIC DNA]</scope>
    <source>
        <strain evidence="1">Wuqing</strain>
    </source>
</reference>
<comment type="caution">
    <text evidence="1">The sequence shown here is derived from an EMBL/GenBank/DDBJ whole genome shotgun (WGS) entry which is preliminary data.</text>
</comment>
<proteinExistence type="predicted"/>